<organism evidence="2 3">
    <name type="scientific">Musa balbisiana</name>
    <name type="common">Banana</name>
    <dbReference type="NCBI Taxonomy" id="52838"/>
    <lineage>
        <taxon>Eukaryota</taxon>
        <taxon>Viridiplantae</taxon>
        <taxon>Streptophyta</taxon>
        <taxon>Embryophyta</taxon>
        <taxon>Tracheophyta</taxon>
        <taxon>Spermatophyta</taxon>
        <taxon>Magnoliopsida</taxon>
        <taxon>Liliopsida</taxon>
        <taxon>Zingiberales</taxon>
        <taxon>Musaceae</taxon>
        <taxon>Musa</taxon>
    </lineage>
</organism>
<dbReference type="PANTHER" id="PTHR47867:SF1">
    <property type="entry name" value="ADENINE NUCLEOTIDE ALPHA HYDROLASES-LIKE SUPERFAMILY PROTEIN"/>
    <property type="match status" value="1"/>
</dbReference>
<dbReference type="CDD" id="cd00293">
    <property type="entry name" value="USP-like"/>
    <property type="match status" value="1"/>
</dbReference>
<dbReference type="EMBL" id="PYDT01000003">
    <property type="protein sequence ID" value="THU67237.1"/>
    <property type="molecule type" value="Genomic_DNA"/>
</dbReference>
<reference evidence="2 3" key="1">
    <citation type="journal article" date="2019" name="Nat. Plants">
        <title>Genome sequencing of Musa balbisiana reveals subgenome evolution and function divergence in polyploid bananas.</title>
        <authorList>
            <person name="Yao X."/>
        </authorList>
    </citation>
    <scope>NUCLEOTIDE SEQUENCE [LARGE SCALE GENOMIC DNA]</scope>
    <source>
        <strain evidence="3">cv. DH-PKW</strain>
        <tissue evidence="2">Leaves</tissue>
    </source>
</reference>
<dbReference type="PANTHER" id="PTHR47867">
    <property type="entry name" value="ADENINE NUCLEOTIDE ALPHA HYDROLASES-LIKE SUPERFAMILY PROTEIN"/>
    <property type="match status" value="1"/>
</dbReference>
<dbReference type="AlphaFoldDB" id="A0A4S8JY41"/>
<dbReference type="Gene3D" id="3.40.50.620">
    <property type="entry name" value="HUPs"/>
    <property type="match status" value="1"/>
</dbReference>
<protein>
    <recommendedName>
        <fullName evidence="1">UspA domain-containing protein</fullName>
    </recommendedName>
</protein>
<gene>
    <name evidence="2" type="ORF">C4D60_Mb05t22540</name>
</gene>
<dbReference type="SUPFAM" id="SSF52402">
    <property type="entry name" value="Adenine nucleotide alpha hydrolases-like"/>
    <property type="match status" value="1"/>
</dbReference>
<comment type="caution">
    <text evidence="2">The sequence shown here is derived from an EMBL/GenBank/DDBJ whole genome shotgun (WGS) entry which is preliminary data.</text>
</comment>
<dbReference type="Proteomes" id="UP000317650">
    <property type="component" value="Chromosome 5"/>
</dbReference>
<evidence type="ECO:0000313" key="2">
    <source>
        <dbReference type="EMBL" id="THU67237.1"/>
    </source>
</evidence>
<dbReference type="InterPro" id="IPR014729">
    <property type="entry name" value="Rossmann-like_a/b/a_fold"/>
</dbReference>
<sequence length="199" mass="21731">MDGGRTPGGKRRVMVVADPGRESVGALEWALYHAVLEHDEIILLHIEQANARRSSALSAFLRRPPAAASPRVSPHAAVNAADGKGDYEFLEVMRAKCKFAQPKVRVQIERVELESKDKATTILTCTKLFRVDLLVIGHRRSSSSFLGCKLSGGMSSKGADAAEFLIENSKCLCVGVQKKGQNAGYLLNTKTHKNFWLLA</sequence>
<name>A0A4S8JY41_MUSBA</name>
<keyword evidence="3" id="KW-1185">Reference proteome</keyword>
<evidence type="ECO:0000259" key="1">
    <source>
        <dbReference type="Pfam" id="PF00582"/>
    </source>
</evidence>
<dbReference type="Pfam" id="PF00582">
    <property type="entry name" value="Usp"/>
    <property type="match status" value="1"/>
</dbReference>
<proteinExistence type="predicted"/>
<dbReference type="InterPro" id="IPR006016">
    <property type="entry name" value="UspA"/>
</dbReference>
<accession>A0A4S8JY41</accession>
<evidence type="ECO:0000313" key="3">
    <source>
        <dbReference type="Proteomes" id="UP000317650"/>
    </source>
</evidence>
<feature type="domain" description="UspA" evidence="1">
    <location>
        <begin position="11"/>
        <end position="142"/>
    </location>
</feature>